<organism evidence="1">
    <name type="scientific">marine sediment metagenome</name>
    <dbReference type="NCBI Taxonomy" id="412755"/>
    <lineage>
        <taxon>unclassified sequences</taxon>
        <taxon>metagenomes</taxon>
        <taxon>ecological metagenomes</taxon>
    </lineage>
</organism>
<sequence length="137" mass="16389">MSIDKADKFISLWIAFNGWMKGKFGENITDRNLIKKVKELKEIKNVFNALKLDFQFNQSLNRLRNFDVIDMRDIDNEDKIKRYDGTFESLIETVYQIRCNLFHGRKDTEEDEKDFELICISYDILLPLFKKYLESNS</sequence>
<accession>X1GDS0</accession>
<dbReference type="EMBL" id="BARU01017073">
    <property type="protein sequence ID" value="GAH56016.1"/>
    <property type="molecule type" value="Genomic_DNA"/>
</dbReference>
<name>X1GDS0_9ZZZZ</name>
<reference evidence="1" key="1">
    <citation type="journal article" date="2014" name="Front. Microbiol.">
        <title>High frequency of phylogenetically diverse reductive dehalogenase-homologous genes in deep subseafloor sedimentary metagenomes.</title>
        <authorList>
            <person name="Kawai M."/>
            <person name="Futagami T."/>
            <person name="Toyoda A."/>
            <person name="Takaki Y."/>
            <person name="Nishi S."/>
            <person name="Hori S."/>
            <person name="Arai W."/>
            <person name="Tsubouchi T."/>
            <person name="Morono Y."/>
            <person name="Uchiyama I."/>
            <person name="Ito T."/>
            <person name="Fujiyama A."/>
            <person name="Inagaki F."/>
            <person name="Takami H."/>
        </authorList>
    </citation>
    <scope>NUCLEOTIDE SEQUENCE</scope>
    <source>
        <strain evidence="1">Expedition CK06-06</strain>
    </source>
</reference>
<proteinExistence type="predicted"/>
<gene>
    <name evidence="1" type="ORF">S03H2_28342</name>
</gene>
<dbReference type="AlphaFoldDB" id="X1GDS0"/>
<evidence type="ECO:0000313" key="1">
    <source>
        <dbReference type="EMBL" id="GAH56016.1"/>
    </source>
</evidence>
<evidence type="ECO:0008006" key="2">
    <source>
        <dbReference type="Google" id="ProtNLM"/>
    </source>
</evidence>
<protein>
    <recommendedName>
        <fullName evidence="2">Apea-like HEPN domain-containing protein</fullName>
    </recommendedName>
</protein>
<comment type="caution">
    <text evidence="1">The sequence shown here is derived from an EMBL/GenBank/DDBJ whole genome shotgun (WGS) entry which is preliminary data.</text>
</comment>